<evidence type="ECO:0000313" key="3">
    <source>
        <dbReference type="EMBL" id="MBA0844658.1"/>
    </source>
</evidence>
<organism evidence="3 4">
    <name type="scientific">Gossypium armourianum</name>
    <dbReference type="NCBI Taxonomy" id="34283"/>
    <lineage>
        <taxon>Eukaryota</taxon>
        <taxon>Viridiplantae</taxon>
        <taxon>Streptophyta</taxon>
        <taxon>Embryophyta</taxon>
        <taxon>Tracheophyta</taxon>
        <taxon>Spermatophyta</taxon>
        <taxon>Magnoliopsida</taxon>
        <taxon>eudicotyledons</taxon>
        <taxon>Gunneridae</taxon>
        <taxon>Pentapetalae</taxon>
        <taxon>rosids</taxon>
        <taxon>malvids</taxon>
        <taxon>Malvales</taxon>
        <taxon>Malvaceae</taxon>
        <taxon>Malvoideae</taxon>
        <taxon>Gossypium</taxon>
    </lineage>
</organism>
<accession>A0A7J9KE00</accession>
<dbReference type="Proteomes" id="UP000593575">
    <property type="component" value="Unassembled WGS sequence"/>
</dbReference>
<dbReference type="Gene3D" id="3.30.420.10">
    <property type="entry name" value="Ribonuclease H-like superfamily/Ribonuclease H"/>
    <property type="match status" value="1"/>
</dbReference>
<dbReference type="InterPro" id="IPR012337">
    <property type="entry name" value="RNaseH-like_sf"/>
</dbReference>
<dbReference type="InterPro" id="IPR044730">
    <property type="entry name" value="RNase_H-like_dom_plant"/>
</dbReference>
<dbReference type="InterPro" id="IPR036397">
    <property type="entry name" value="RNaseH_sf"/>
</dbReference>
<dbReference type="AlphaFoldDB" id="A0A7J9KE00"/>
<dbReference type="GO" id="GO:0003676">
    <property type="term" value="F:nucleic acid binding"/>
    <property type="evidence" value="ECO:0007669"/>
    <property type="project" value="InterPro"/>
</dbReference>
<evidence type="ECO:0000313" key="4">
    <source>
        <dbReference type="Proteomes" id="UP000593575"/>
    </source>
</evidence>
<feature type="chain" id="PRO_5029771605" description="RNase H type-1 domain-containing protein" evidence="1">
    <location>
        <begin position="22"/>
        <end position="136"/>
    </location>
</feature>
<dbReference type="Pfam" id="PF13456">
    <property type="entry name" value="RVT_3"/>
    <property type="match status" value="1"/>
</dbReference>
<dbReference type="CDD" id="cd06222">
    <property type="entry name" value="RNase_H_like"/>
    <property type="match status" value="1"/>
</dbReference>
<dbReference type="GO" id="GO:0004523">
    <property type="term" value="F:RNA-DNA hybrid ribonuclease activity"/>
    <property type="evidence" value="ECO:0007669"/>
    <property type="project" value="InterPro"/>
</dbReference>
<feature type="domain" description="RNase H type-1" evidence="2">
    <location>
        <begin position="42"/>
        <end position="123"/>
    </location>
</feature>
<dbReference type="PANTHER" id="PTHR47723">
    <property type="entry name" value="OS05G0353850 PROTEIN"/>
    <property type="match status" value="1"/>
</dbReference>
<comment type="caution">
    <text evidence="3">The sequence shown here is derived from an EMBL/GenBank/DDBJ whole genome shotgun (WGS) entry which is preliminary data.</text>
</comment>
<gene>
    <name evidence="3" type="ORF">Goarm_023207</name>
</gene>
<dbReference type="SUPFAM" id="SSF53098">
    <property type="entry name" value="Ribonuclease H-like"/>
    <property type="match status" value="1"/>
</dbReference>
<keyword evidence="4" id="KW-1185">Reference proteome</keyword>
<feature type="signal peptide" evidence="1">
    <location>
        <begin position="1"/>
        <end position="21"/>
    </location>
</feature>
<dbReference type="EMBL" id="JABFAE010192826">
    <property type="protein sequence ID" value="MBA0844658.1"/>
    <property type="molecule type" value="Genomic_DNA"/>
</dbReference>
<dbReference type="InterPro" id="IPR053151">
    <property type="entry name" value="RNase_H-like"/>
</dbReference>
<dbReference type="InterPro" id="IPR002156">
    <property type="entry name" value="RNaseH_domain"/>
</dbReference>
<name>A0A7J9KE00_9ROSI</name>
<sequence>MNPCGAGLLFFKGCLVGVSFSLKLGSHWSPTYEGYVKLNTNSVVFSSRASASIGGVLRYYNGLWLCGFSMLIGEGTIFQVEARAMLEGIHLAWNKGFRKLKLKYDNALLVRLTLAGGAMDSRLKKLRLINQMLIWN</sequence>
<dbReference type="PANTHER" id="PTHR47723:SF24">
    <property type="entry name" value="RNASE H TYPE-1 DOMAIN-CONTAINING PROTEIN"/>
    <property type="match status" value="1"/>
</dbReference>
<reference evidence="3 4" key="1">
    <citation type="journal article" date="2019" name="Genome Biol. Evol.">
        <title>Insights into the evolution of the New World diploid cottons (Gossypium, subgenus Houzingenia) based on genome sequencing.</title>
        <authorList>
            <person name="Grover C.E."/>
            <person name="Arick M.A. 2nd"/>
            <person name="Thrash A."/>
            <person name="Conover J.L."/>
            <person name="Sanders W.S."/>
            <person name="Peterson D.G."/>
            <person name="Frelichowski J.E."/>
            <person name="Scheffler J.A."/>
            <person name="Scheffler B.E."/>
            <person name="Wendel J.F."/>
        </authorList>
    </citation>
    <scope>NUCLEOTIDE SEQUENCE [LARGE SCALE GENOMIC DNA]</scope>
    <source>
        <strain evidence="3">6</strain>
        <tissue evidence="3">Leaf</tissue>
    </source>
</reference>
<protein>
    <recommendedName>
        <fullName evidence="2">RNase H type-1 domain-containing protein</fullName>
    </recommendedName>
</protein>
<evidence type="ECO:0000259" key="2">
    <source>
        <dbReference type="Pfam" id="PF13456"/>
    </source>
</evidence>
<evidence type="ECO:0000256" key="1">
    <source>
        <dbReference type="SAM" id="SignalP"/>
    </source>
</evidence>
<proteinExistence type="predicted"/>
<keyword evidence="1" id="KW-0732">Signal</keyword>